<evidence type="ECO:0000313" key="3">
    <source>
        <dbReference type="EMBL" id="KAK3086263.1"/>
    </source>
</evidence>
<keyword evidence="1" id="KW-1015">Disulfide bond</keyword>
<protein>
    <recommendedName>
        <fullName evidence="2">C-type lectin domain-containing protein</fullName>
    </recommendedName>
</protein>
<dbReference type="Pfam" id="PF00059">
    <property type="entry name" value="Lectin_C"/>
    <property type="match status" value="2"/>
</dbReference>
<sequence length="370" mass="42070">DPNFPIQVSTTCPSGYSEYYNRCFKFIKQSFNRKSAEVHCNTDGGRLASITGIFEHEYLRILAKANSVDGFWIGLQSKNSTISFVWDDGSPYIFTKWSQSEPSMKQEENCVMQSNGSWYDISCDVTLPSLCEINRDPLENANQPIDCEESKYGFSTSMPIGSTCFYAVHDTRLNWLDANRACQSRGTLLASVLSVNENEHVHEYIKKLSAHSYWIGLTRKITSDRPSGFGWYWIGGINLDYKRWSYNQPSSSLFDNINQCAEMTFAGFWDDVSCSKKNRFICKRVVQESTTSPTTMPYEVTTETTEGPYTTKGFQKPNSARQSQTLKVWLFMDVILLCNSISKVAHWENGNGFSDSGLQLHFSFYGIANE</sequence>
<feature type="domain" description="C-type lectin" evidence="2">
    <location>
        <begin position="19"/>
        <end position="132"/>
    </location>
</feature>
<proteinExistence type="predicted"/>
<gene>
    <name evidence="3" type="ORF">FSP39_015967</name>
</gene>
<dbReference type="SUPFAM" id="SSF56436">
    <property type="entry name" value="C-type lectin-like"/>
    <property type="match status" value="2"/>
</dbReference>
<feature type="non-terminal residue" evidence="3">
    <location>
        <position position="1"/>
    </location>
</feature>
<accession>A0AA89BKT4</accession>
<organism evidence="3 4">
    <name type="scientific">Pinctada imbricata</name>
    <name type="common">Atlantic pearl-oyster</name>
    <name type="synonym">Pinctada martensii</name>
    <dbReference type="NCBI Taxonomy" id="66713"/>
    <lineage>
        <taxon>Eukaryota</taxon>
        <taxon>Metazoa</taxon>
        <taxon>Spiralia</taxon>
        <taxon>Lophotrochozoa</taxon>
        <taxon>Mollusca</taxon>
        <taxon>Bivalvia</taxon>
        <taxon>Autobranchia</taxon>
        <taxon>Pteriomorphia</taxon>
        <taxon>Pterioida</taxon>
        <taxon>Pterioidea</taxon>
        <taxon>Pteriidae</taxon>
        <taxon>Pinctada</taxon>
    </lineage>
</organism>
<dbReference type="CDD" id="cd00037">
    <property type="entry name" value="CLECT"/>
    <property type="match status" value="2"/>
</dbReference>
<dbReference type="InterPro" id="IPR016186">
    <property type="entry name" value="C-type_lectin-like/link_sf"/>
</dbReference>
<dbReference type="AlphaFoldDB" id="A0AA89BKT4"/>
<dbReference type="PROSITE" id="PS00615">
    <property type="entry name" value="C_TYPE_LECTIN_1"/>
    <property type="match status" value="2"/>
</dbReference>
<dbReference type="Gene3D" id="3.10.100.10">
    <property type="entry name" value="Mannose-Binding Protein A, subunit A"/>
    <property type="match status" value="2"/>
</dbReference>
<keyword evidence="4" id="KW-1185">Reference proteome</keyword>
<dbReference type="PANTHER" id="PTHR22803">
    <property type="entry name" value="MANNOSE, PHOSPHOLIPASE, LECTIN RECEPTOR RELATED"/>
    <property type="match status" value="1"/>
</dbReference>
<dbReference type="PROSITE" id="PS50041">
    <property type="entry name" value="C_TYPE_LECTIN_2"/>
    <property type="match status" value="2"/>
</dbReference>
<dbReference type="SMART" id="SM00034">
    <property type="entry name" value="CLECT"/>
    <property type="match status" value="2"/>
</dbReference>
<dbReference type="InterPro" id="IPR018378">
    <property type="entry name" value="C-type_lectin_CS"/>
</dbReference>
<comment type="caution">
    <text evidence="3">The sequence shown here is derived from an EMBL/GenBank/DDBJ whole genome shotgun (WGS) entry which is preliminary data.</text>
</comment>
<evidence type="ECO:0000259" key="2">
    <source>
        <dbReference type="PROSITE" id="PS50041"/>
    </source>
</evidence>
<evidence type="ECO:0000256" key="1">
    <source>
        <dbReference type="ARBA" id="ARBA00023157"/>
    </source>
</evidence>
<dbReference type="EMBL" id="VSWD01000012">
    <property type="protein sequence ID" value="KAK3086263.1"/>
    <property type="molecule type" value="Genomic_DNA"/>
</dbReference>
<evidence type="ECO:0000313" key="4">
    <source>
        <dbReference type="Proteomes" id="UP001186944"/>
    </source>
</evidence>
<dbReference type="InterPro" id="IPR001304">
    <property type="entry name" value="C-type_lectin-like"/>
</dbReference>
<reference evidence="3" key="1">
    <citation type="submission" date="2019-08" db="EMBL/GenBank/DDBJ databases">
        <title>The improved chromosome-level genome for the pearl oyster Pinctada fucata martensii using PacBio sequencing and Hi-C.</title>
        <authorList>
            <person name="Zheng Z."/>
        </authorList>
    </citation>
    <scope>NUCLEOTIDE SEQUENCE</scope>
    <source>
        <strain evidence="3">ZZ-2019</strain>
        <tissue evidence="3">Adductor muscle</tissue>
    </source>
</reference>
<dbReference type="Proteomes" id="UP001186944">
    <property type="component" value="Unassembled WGS sequence"/>
</dbReference>
<dbReference type="InterPro" id="IPR050111">
    <property type="entry name" value="C-type_lectin/snaclec_domain"/>
</dbReference>
<dbReference type="InterPro" id="IPR016187">
    <property type="entry name" value="CTDL_fold"/>
</dbReference>
<feature type="domain" description="C-type lectin" evidence="2">
    <location>
        <begin position="160"/>
        <end position="283"/>
    </location>
</feature>
<name>A0AA89BKT4_PINIB</name>